<reference evidence="1 2" key="1">
    <citation type="submission" date="2016-10" db="EMBL/GenBank/DDBJ databases">
        <authorList>
            <person name="de Groot N.N."/>
        </authorList>
    </citation>
    <scope>NUCLEOTIDE SEQUENCE [LARGE SCALE GENOMIC DNA]</scope>
    <source>
        <strain evidence="1 2">CGMCC 4.6533</strain>
    </source>
</reference>
<proteinExistence type="predicted"/>
<dbReference type="AlphaFoldDB" id="A0A1G9HWT0"/>
<protein>
    <submittedName>
        <fullName evidence="1">Uncharacterized protein</fullName>
    </submittedName>
</protein>
<sequence length="115" mass="12335">MGKFIAATSTDGYWDGETQITDVIIIDAASSSAAGALIKTSNLLKKSNWKTVGQNSDWIQMESDKWPGVEVTLESFASYGADTLMEDSRVAKAIRETLAHAKPESLIVADIGPAE</sequence>
<evidence type="ECO:0000313" key="1">
    <source>
        <dbReference type="EMBL" id="SDL17428.1"/>
    </source>
</evidence>
<organism evidence="1 2">
    <name type="scientific">Nonomuraea jiangxiensis</name>
    <dbReference type="NCBI Taxonomy" id="633440"/>
    <lineage>
        <taxon>Bacteria</taxon>
        <taxon>Bacillati</taxon>
        <taxon>Actinomycetota</taxon>
        <taxon>Actinomycetes</taxon>
        <taxon>Streptosporangiales</taxon>
        <taxon>Streptosporangiaceae</taxon>
        <taxon>Nonomuraea</taxon>
    </lineage>
</organism>
<name>A0A1G9HWT0_9ACTN</name>
<keyword evidence="2" id="KW-1185">Reference proteome</keyword>
<evidence type="ECO:0000313" key="2">
    <source>
        <dbReference type="Proteomes" id="UP000199202"/>
    </source>
</evidence>
<gene>
    <name evidence="1" type="ORF">SAMN05421869_1239</name>
</gene>
<accession>A0A1G9HWT0</accession>
<dbReference type="Proteomes" id="UP000199202">
    <property type="component" value="Unassembled WGS sequence"/>
</dbReference>
<dbReference type="EMBL" id="FNDJ01000023">
    <property type="protein sequence ID" value="SDL17428.1"/>
    <property type="molecule type" value="Genomic_DNA"/>
</dbReference>